<organism evidence="1 2">
    <name type="scientific">Mycolicibacterium komossense</name>
    <dbReference type="NCBI Taxonomy" id="1779"/>
    <lineage>
        <taxon>Bacteria</taxon>
        <taxon>Bacillati</taxon>
        <taxon>Actinomycetota</taxon>
        <taxon>Actinomycetes</taxon>
        <taxon>Mycobacteriales</taxon>
        <taxon>Mycobacteriaceae</taxon>
        <taxon>Mycolicibacterium</taxon>
    </lineage>
</organism>
<gene>
    <name evidence="1" type="ORF">H7J73_08655</name>
</gene>
<sequence>MTPTETTATELTVSEAVAAHEIPKRSLHRAIERGQVPARKIGPMFLVDAEAARLYGAIFAARRALAAYTGQADEDDE</sequence>
<dbReference type="EMBL" id="JACKTY010000020">
    <property type="protein sequence ID" value="MCV7226101.1"/>
    <property type="molecule type" value="Genomic_DNA"/>
</dbReference>
<proteinExistence type="predicted"/>
<dbReference type="Proteomes" id="UP001526201">
    <property type="component" value="Unassembled WGS sequence"/>
</dbReference>
<keyword evidence="2" id="KW-1185">Reference proteome</keyword>
<comment type="caution">
    <text evidence="1">The sequence shown here is derived from an EMBL/GenBank/DDBJ whole genome shotgun (WGS) entry which is preliminary data.</text>
</comment>
<name>A0ABT3C9J5_9MYCO</name>
<dbReference type="RefSeq" id="WP_264066937.1">
    <property type="nucleotide sequence ID" value="NZ_JACKTY010000020.1"/>
</dbReference>
<accession>A0ABT3C9J5</accession>
<reference evidence="1 2" key="1">
    <citation type="journal article" date="2022" name="BMC Genomics">
        <title>Comparative genome analysis of mycobacteria focusing on tRNA and non-coding RNA.</title>
        <authorList>
            <person name="Behra P.R.K."/>
            <person name="Pettersson B.M.F."/>
            <person name="Ramesh M."/>
            <person name="Das S."/>
            <person name="Dasgupta S."/>
            <person name="Kirsebom L.A."/>
        </authorList>
    </citation>
    <scope>NUCLEOTIDE SEQUENCE [LARGE SCALE GENOMIC DNA]</scope>
    <source>
        <strain evidence="1 2">DSM 44078</strain>
    </source>
</reference>
<protein>
    <submittedName>
        <fullName evidence="1">Uncharacterized protein</fullName>
    </submittedName>
</protein>
<evidence type="ECO:0000313" key="1">
    <source>
        <dbReference type="EMBL" id="MCV7226101.1"/>
    </source>
</evidence>
<evidence type="ECO:0000313" key="2">
    <source>
        <dbReference type="Proteomes" id="UP001526201"/>
    </source>
</evidence>